<accession>A0ABQ3J0P2</accession>
<comment type="caution">
    <text evidence="2">The sequence shown here is derived from an EMBL/GenBank/DDBJ whole genome shotgun (WGS) entry which is preliminary data.</text>
</comment>
<sequence length="69" mass="7027">MTEKPDPAVLASMRHRLRVGSTLVTVALLAAVLAVAIGWVSISAAAAPIAGLAVGAGIGWWQYAQSRSA</sequence>
<feature type="transmembrane region" description="Helical" evidence="1">
    <location>
        <begin position="21"/>
        <end position="39"/>
    </location>
</feature>
<gene>
    <name evidence="2" type="ORF">GCM10017786_36760</name>
</gene>
<evidence type="ECO:0000313" key="2">
    <source>
        <dbReference type="EMBL" id="GHF00557.1"/>
    </source>
</evidence>
<keyword evidence="1" id="KW-0812">Transmembrane</keyword>
<evidence type="ECO:0000313" key="3">
    <source>
        <dbReference type="Proteomes" id="UP000605897"/>
    </source>
</evidence>
<reference evidence="3" key="1">
    <citation type="journal article" date="2019" name="Int. J. Syst. Evol. Microbiol.">
        <title>The Global Catalogue of Microorganisms (GCM) 10K type strain sequencing project: providing services to taxonomists for standard genome sequencing and annotation.</title>
        <authorList>
            <consortium name="The Broad Institute Genomics Platform"/>
            <consortium name="The Broad Institute Genome Sequencing Center for Infectious Disease"/>
            <person name="Wu L."/>
            <person name="Ma J."/>
        </authorList>
    </citation>
    <scope>NUCLEOTIDE SEQUENCE [LARGE SCALE GENOMIC DNA]</scope>
    <source>
        <strain evidence="3">CGMCC 4.7677</strain>
    </source>
</reference>
<dbReference type="Proteomes" id="UP000605897">
    <property type="component" value="Unassembled WGS sequence"/>
</dbReference>
<feature type="transmembrane region" description="Helical" evidence="1">
    <location>
        <begin position="45"/>
        <end position="63"/>
    </location>
</feature>
<organism evidence="2 3">
    <name type="scientific">Amycolatopsis deserti</name>
    <dbReference type="NCBI Taxonomy" id="185696"/>
    <lineage>
        <taxon>Bacteria</taxon>
        <taxon>Bacillati</taxon>
        <taxon>Actinomycetota</taxon>
        <taxon>Actinomycetes</taxon>
        <taxon>Pseudonocardiales</taxon>
        <taxon>Pseudonocardiaceae</taxon>
        <taxon>Amycolatopsis</taxon>
    </lineage>
</organism>
<keyword evidence="3" id="KW-1185">Reference proteome</keyword>
<evidence type="ECO:0000256" key="1">
    <source>
        <dbReference type="SAM" id="Phobius"/>
    </source>
</evidence>
<proteinExistence type="predicted"/>
<keyword evidence="1" id="KW-0472">Membrane</keyword>
<keyword evidence="1" id="KW-1133">Transmembrane helix</keyword>
<name>A0ABQ3J0P2_9PSEU</name>
<dbReference type="RefSeq" id="WP_191245819.1">
    <property type="nucleotide sequence ID" value="NZ_BNAU01000004.1"/>
</dbReference>
<dbReference type="EMBL" id="BNAU01000004">
    <property type="protein sequence ID" value="GHF00557.1"/>
    <property type="molecule type" value="Genomic_DNA"/>
</dbReference>
<protein>
    <submittedName>
        <fullName evidence="2">Uncharacterized protein</fullName>
    </submittedName>
</protein>